<dbReference type="RefSeq" id="WP_175269573.1">
    <property type="nucleotide sequence ID" value="NZ_JABFCR010000023.1"/>
</dbReference>
<dbReference type="Proteomes" id="UP000566071">
    <property type="component" value="Unassembled WGS sequence"/>
</dbReference>
<proteinExistence type="predicted"/>
<keyword evidence="3" id="KW-1185">Reference proteome</keyword>
<evidence type="ECO:0000313" key="2">
    <source>
        <dbReference type="EMBL" id="NNU33892.1"/>
    </source>
</evidence>
<reference evidence="2 3" key="1">
    <citation type="submission" date="2020-05" db="EMBL/GenBank/DDBJ databases">
        <authorList>
            <person name="Khan S.A."/>
            <person name="Jeon C.O."/>
            <person name="Chun B.H."/>
        </authorList>
    </citation>
    <scope>NUCLEOTIDE SEQUENCE [LARGE SCALE GENOMIC DNA]</scope>
    <source>
        <strain evidence="2 3">S1162</strain>
    </source>
</reference>
<dbReference type="PROSITE" id="PS51257">
    <property type="entry name" value="PROKAR_LIPOPROTEIN"/>
    <property type="match status" value="1"/>
</dbReference>
<organism evidence="2 3">
    <name type="scientific">Mucilaginibacter humi</name>
    <dbReference type="NCBI Taxonomy" id="2732510"/>
    <lineage>
        <taxon>Bacteria</taxon>
        <taxon>Pseudomonadati</taxon>
        <taxon>Bacteroidota</taxon>
        <taxon>Sphingobacteriia</taxon>
        <taxon>Sphingobacteriales</taxon>
        <taxon>Sphingobacteriaceae</taxon>
        <taxon>Mucilaginibacter</taxon>
    </lineage>
</organism>
<protein>
    <recommendedName>
        <fullName evidence="4">Lipocalin-like domain-containing protein</fullName>
    </recommendedName>
</protein>
<evidence type="ECO:0000256" key="1">
    <source>
        <dbReference type="SAM" id="SignalP"/>
    </source>
</evidence>
<name>A0ABX1W6S6_9SPHI</name>
<accession>A0ABX1W6S6</accession>
<evidence type="ECO:0000313" key="3">
    <source>
        <dbReference type="Proteomes" id="UP000566071"/>
    </source>
</evidence>
<feature type="chain" id="PRO_5045185629" description="Lipocalin-like domain-containing protein" evidence="1">
    <location>
        <begin position="23"/>
        <end position="93"/>
    </location>
</feature>
<feature type="signal peptide" evidence="1">
    <location>
        <begin position="1"/>
        <end position="22"/>
    </location>
</feature>
<gene>
    <name evidence="2" type="ORF">HK413_06570</name>
</gene>
<evidence type="ECO:0008006" key="4">
    <source>
        <dbReference type="Google" id="ProtNLM"/>
    </source>
</evidence>
<keyword evidence="1" id="KW-0732">Signal</keyword>
<comment type="caution">
    <text evidence="2">The sequence shown here is derived from an EMBL/GenBank/DDBJ whole genome shotgun (WGS) entry which is preliminary data.</text>
</comment>
<sequence>MKKILLGLAIALTITLTFTLTGCTNTPAVTPALTTEQKLVGKWTVKTAIGDYTTRGVNHKDTTRFTAADYFDFRADGTITMFMTGVTYTGTGR</sequence>
<dbReference type="EMBL" id="JABFCR010000023">
    <property type="protein sequence ID" value="NNU33892.1"/>
    <property type="molecule type" value="Genomic_DNA"/>
</dbReference>